<comment type="caution">
    <text evidence="1">The sequence shown here is derived from an EMBL/GenBank/DDBJ whole genome shotgun (WGS) entry which is preliminary data.</text>
</comment>
<keyword evidence="2" id="KW-1185">Reference proteome</keyword>
<reference evidence="1" key="1">
    <citation type="submission" date="2022-10" db="EMBL/GenBank/DDBJ databases">
        <title>Tapping the CABI collections for fungal endophytes: first genome assemblies for Collariella, Neodidymelliopsis, Ascochyta clinopodiicola, Didymella pomorum, Didymosphaeria variabile, Neocosmospora piperis and Neocucurbitaria cava.</title>
        <authorList>
            <person name="Hill R."/>
        </authorList>
    </citation>
    <scope>NUCLEOTIDE SEQUENCE</scope>
    <source>
        <strain evidence="1">IMI 355082</strain>
    </source>
</reference>
<organism evidence="1 2">
    <name type="scientific">Gnomoniopsis smithogilvyi</name>
    <dbReference type="NCBI Taxonomy" id="1191159"/>
    <lineage>
        <taxon>Eukaryota</taxon>
        <taxon>Fungi</taxon>
        <taxon>Dikarya</taxon>
        <taxon>Ascomycota</taxon>
        <taxon>Pezizomycotina</taxon>
        <taxon>Sordariomycetes</taxon>
        <taxon>Sordariomycetidae</taxon>
        <taxon>Diaporthales</taxon>
        <taxon>Gnomoniaceae</taxon>
        <taxon>Gnomoniopsis</taxon>
    </lineage>
</organism>
<dbReference type="OrthoDB" id="10448496at2759"/>
<dbReference type="AlphaFoldDB" id="A0A9W8YT55"/>
<name>A0A9W8YT55_9PEZI</name>
<accession>A0A9W8YT55</accession>
<dbReference type="EMBL" id="JAPEVB010000003">
    <property type="protein sequence ID" value="KAJ4391095.1"/>
    <property type="molecule type" value="Genomic_DNA"/>
</dbReference>
<proteinExistence type="predicted"/>
<evidence type="ECO:0000313" key="2">
    <source>
        <dbReference type="Proteomes" id="UP001140453"/>
    </source>
</evidence>
<evidence type="ECO:0000313" key="1">
    <source>
        <dbReference type="EMBL" id="KAJ4391095.1"/>
    </source>
</evidence>
<gene>
    <name evidence="1" type="ORF">N0V93_004710</name>
</gene>
<dbReference type="Proteomes" id="UP001140453">
    <property type="component" value="Unassembled WGS sequence"/>
</dbReference>
<sequence length="226" mass="25223">MVDYADGRNMRVGGSSQANIKSRANYVDKHAKSTGFPPEEMRSRLHKHLLWKCLARRLCFAGFASRSDDMPCAQNQVRRHQAKQRPQLRYTRPKVSNETSETLGIIIDQNPQIMDAAAAQQSSAASQLSSGETTAEQLEVLPTQAPTPRHQGPLEVRFEDREFEMGSGATERANPLSGVSIEYDLGIGLFNNGRRSNWLPLGSATKMIRDNTLDLRNILEQLSQVD</sequence>
<protein>
    <submittedName>
        <fullName evidence="1">Uncharacterized protein</fullName>
    </submittedName>
</protein>